<dbReference type="Gene3D" id="1.10.287.70">
    <property type="match status" value="1"/>
</dbReference>
<reference evidence="3" key="1">
    <citation type="submission" date="2020-02" db="EMBL/GenBank/DDBJ databases">
        <authorList>
            <person name="Meier V. D."/>
        </authorList>
    </citation>
    <scope>NUCLEOTIDE SEQUENCE</scope>
    <source>
        <strain evidence="3">AVDCRST_MAG81</strain>
    </source>
</reference>
<keyword evidence="1" id="KW-0472">Membrane</keyword>
<sequence>MGWLWQVLGAGLVLIALADIYFTVLYPRSHAGVLNASISRAVWQLFRLASNSKPLSRAPLLSYIGPTLLVAIVVVWVSLLINGFALIAWPALGSEIQASQGETPRDFATAIYYSGYALTTLGTGDIVPKTGFYRLLMILETAIGLSSLTLTLTYFQSVYSALIRRNTFALRLQHRTLGTADAAELLARLGAKEDFSAARADIADMAKDLLNLLESDHTYPILHYFRFQEAYYALPRMLLIAMDTVSLIKSALDSEKYGSLVGSAAVAELWGGGQQLLVELSESFLPKKYRASQDQPEQAWRERYYTAVQRLEARGIATAPDLEEGVALYISLRRRWGPYVVRLAEYMAYDWGEVAPTERYWRKERLPRSKKKKG</sequence>
<dbReference type="EMBL" id="CADCWO010000034">
    <property type="protein sequence ID" value="CAA9559709.1"/>
    <property type="molecule type" value="Genomic_DNA"/>
</dbReference>
<feature type="domain" description="Potassium channel" evidence="2">
    <location>
        <begin position="88"/>
        <end position="159"/>
    </location>
</feature>
<evidence type="ECO:0000313" key="3">
    <source>
        <dbReference type="EMBL" id="CAA9559709.1"/>
    </source>
</evidence>
<keyword evidence="1" id="KW-1133">Transmembrane helix</keyword>
<dbReference type="SUPFAM" id="SSF81324">
    <property type="entry name" value="Voltage-gated potassium channels"/>
    <property type="match status" value="1"/>
</dbReference>
<evidence type="ECO:0000256" key="1">
    <source>
        <dbReference type="SAM" id="Phobius"/>
    </source>
</evidence>
<feature type="transmembrane region" description="Helical" evidence="1">
    <location>
        <begin position="63"/>
        <end position="89"/>
    </location>
</feature>
<name>A0A6J4UWA3_9CYAN</name>
<dbReference type="AlphaFoldDB" id="A0A6J4UWA3"/>
<feature type="transmembrane region" description="Helical" evidence="1">
    <location>
        <begin position="133"/>
        <end position="155"/>
    </location>
</feature>
<dbReference type="InterPro" id="IPR013099">
    <property type="entry name" value="K_chnl_dom"/>
</dbReference>
<dbReference type="Pfam" id="PF07885">
    <property type="entry name" value="Ion_trans_2"/>
    <property type="match status" value="1"/>
</dbReference>
<keyword evidence="1" id="KW-0812">Transmembrane</keyword>
<proteinExistence type="predicted"/>
<protein>
    <recommendedName>
        <fullName evidence="2">Potassium channel domain-containing protein</fullName>
    </recommendedName>
</protein>
<accession>A0A6J4UWA3</accession>
<organism evidence="3">
    <name type="scientific">uncultured Synechococcales cyanobacterium</name>
    <dbReference type="NCBI Taxonomy" id="1936017"/>
    <lineage>
        <taxon>Bacteria</taxon>
        <taxon>Bacillati</taxon>
        <taxon>Cyanobacteriota</taxon>
        <taxon>Cyanophyceae</taxon>
        <taxon>Synechococcales</taxon>
        <taxon>environmental samples</taxon>
    </lineage>
</organism>
<evidence type="ECO:0000259" key="2">
    <source>
        <dbReference type="Pfam" id="PF07885"/>
    </source>
</evidence>
<gene>
    <name evidence="3" type="ORF">AVDCRST_MAG81-543</name>
</gene>